<dbReference type="OMA" id="CIGEIDT"/>
<dbReference type="InterPro" id="IPR033860">
    <property type="entry name" value="MPN_BRCC36"/>
</dbReference>
<dbReference type="EnsemblMetazoa" id="CapteT208045">
    <property type="protein sequence ID" value="CapteP208045"/>
    <property type="gene ID" value="CapteG208045"/>
</dbReference>
<dbReference type="GO" id="GO:0006281">
    <property type="term" value="P:DNA repair"/>
    <property type="evidence" value="ECO:0007669"/>
    <property type="project" value="InterPro"/>
</dbReference>
<dbReference type="PROSITE" id="PS50249">
    <property type="entry name" value="MPN"/>
    <property type="match status" value="1"/>
</dbReference>
<keyword evidence="8" id="KW-0175">Coiled coil</keyword>
<gene>
    <name evidence="10" type="ORF">CAPTEDRAFT_208045</name>
</gene>
<evidence type="ECO:0000256" key="6">
    <source>
        <dbReference type="ARBA" id="ARBA00022833"/>
    </source>
</evidence>
<feature type="domain" description="MPN" evidence="9">
    <location>
        <begin position="6"/>
        <end position="157"/>
    </location>
</feature>
<evidence type="ECO:0000256" key="5">
    <source>
        <dbReference type="ARBA" id="ARBA00022801"/>
    </source>
</evidence>
<protein>
    <recommendedName>
        <fullName evidence="9">MPN domain-containing protein</fullName>
    </recommendedName>
</protein>
<feature type="coiled-coil region" evidence="8">
    <location>
        <begin position="240"/>
        <end position="274"/>
    </location>
</feature>
<dbReference type="GO" id="GO:0070552">
    <property type="term" value="C:BRISC complex"/>
    <property type="evidence" value="ECO:0007669"/>
    <property type="project" value="InterPro"/>
</dbReference>
<dbReference type="GO" id="GO:0070536">
    <property type="term" value="P:protein K63-linked deubiquitination"/>
    <property type="evidence" value="ECO:0007669"/>
    <property type="project" value="InterPro"/>
</dbReference>
<comment type="similarity">
    <text evidence="1">Belongs to the peptidase M67A family. BRCC36 subfamily.</text>
</comment>
<dbReference type="SUPFAM" id="SSF102712">
    <property type="entry name" value="JAB1/MPN domain"/>
    <property type="match status" value="1"/>
</dbReference>
<dbReference type="EMBL" id="KB306898">
    <property type="protein sequence ID" value="ELT99386.1"/>
    <property type="molecule type" value="Genomic_DNA"/>
</dbReference>
<dbReference type="GO" id="GO:0046872">
    <property type="term" value="F:metal ion binding"/>
    <property type="evidence" value="ECO:0007669"/>
    <property type="project" value="UniProtKB-KW"/>
</dbReference>
<sequence>MAVSRVHLSADAHLVILEHALSNEKEEIMGLLIGELLLYSQHSFIDNLKICVISAVMVLRRSDKQPDRVEISPEQLSDASSHAERLAEELQRPMRVVGWYHSHPHITVWPSHVDVQTQAMYQMLDEGFIGLIFSVFNQDKEQINRMQLTCFQSINQSPEGEAPQHMRIEIPLYVTPCEGLSQPNVQSLAQLPQILSQEEEEAYEKTRLSPDLDVITQIHNGSVFVKRTGRIIQVMTGPLLQTLENRLKNNEGKVRDLAKQKAELLQELASVEGAT</sequence>
<dbReference type="PANTHER" id="PTHR10410">
    <property type="entry name" value="EUKARYOTIC TRANSLATION INITIATION FACTOR 3 -RELATED"/>
    <property type="match status" value="1"/>
</dbReference>
<evidence type="ECO:0000256" key="7">
    <source>
        <dbReference type="ARBA" id="ARBA00023049"/>
    </source>
</evidence>
<dbReference type="Gene3D" id="3.40.140.10">
    <property type="entry name" value="Cytidine Deaminase, domain 2"/>
    <property type="match status" value="1"/>
</dbReference>
<keyword evidence="12" id="KW-1185">Reference proteome</keyword>
<dbReference type="InterPro" id="IPR037518">
    <property type="entry name" value="MPN"/>
</dbReference>
<dbReference type="CDD" id="cd08068">
    <property type="entry name" value="MPN_BRCC36"/>
    <property type="match status" value="1"/>
</dbReference>
<proteinExistence type="inferred from homology"/>
<evidence type="ECO:0000313" key="12">
    <source>
        <dbReference type="Proteomes" id="UP000014760"/>
    </source>
</evidence>
<keyword evidence="7" id="KW-0482">Metalloprotease</keyword>
<evidence type="ECO:0000259" key="9">
    <source>
        <dbReference type="PROSITE" id="PS50249"/>
    </source>
</evidence>
<dbReference type="Proteomes" id="UP000014760">
    <property type="component" value="Unassembled WGS sequence"/>
</dbReference>
<evidence type="ECO:0000256" key="3">
    <source>
        <dbReference type="ARBA" id="ARBA00022723"/>
    </source>
</evidence>
<reference evidence="11" key="3">
    <citation type="submission" date="2015-06" db="UniProtKB">
        <authorList>
            <consortium name="EnsemblMetazoa"/>
        </authorList>
    </citation>
    <scope>IDENTIFICATION</scope>
</reference>
<dbReference type="InterPro" id="IPR040749">
    <property type="entry name" value="BRCC36_C"/>
</dbReference>
<evidence type="ECO:0000313" key="10">
    <source>
        <dbReference type="EMBL" id="ELT99386.1"/>
    </source>
</evidence>
<keyword evidence="6" id="KW-0862">Zinc</keyword>
<dbReference type="MEROPS" id="M67.004"/>
<keyword evidence="2" id="KW-0645">Protease</keyword>
<accession>R7U6V1</accession>
<reference evidence="10 12" key="2">
    <citation type="journal article" date="2013" name="Nature">
        <title>Insights into bilaterian evolution from three spiralian genomes.</title>
        <authorList>
            <person name="Simakov O."/>
            <person name="Marletaz F."/>
            <person name="Cho S.J."/>
            <person name="Edsinger-Gonzales E."/>
            <person name="Havlak P."/>
            <person name="Hellsten U."/>
            <person name="Kuo D.H."/>
            <person name="Larsson T."/>
            <person name="Lv J."/>
            <person name="Arendt D."/>
            <person name="Savage R."/>
            <person name="Osoegawa K."/>
            <person name="de Jong P."/>
            <person name="Grimwood J."/>
            <person name="Chapman J.A."/>
            <person name="Shapiro H."/>
            <person name="Aerts A."/>
            <person name="Otillar R.P."/>
            <person name="Terry A.Y."/>
            <person name="Boore J.L."/>
            <person name="Grigoriev I.V."/>
            <person name="Lindberg D.R."/>
            <person name="Seaver E.C."/>
            <person name="Weisblat D.A."/>
            <person name="Putnam N.H."/>
            <person name="Rokhsar D.S."/>
        </authorList>
    </citation>
    <scope>NUCLEOTIDE SEQUENCE</scope>
    <source>
        <strain evidence="10 12">I ESC-2004</strain>
    </source>
</reference>
<organism evidence="10">
    <name type="scientific">Capitella teleta</name>
    <name type="common">Polychaete worm</name>
    <dbReference type="NCBI Taxonomy" id="283909"/>
    <lineage>
        <taxon>Eukaryota</taxon>
        <taxon>Metazoa</taxon>
        <taxon>Spiralia</taxon>
        <taxon>Lophotrochozoa</taxon>
        <taxon>Annelida</taxon>
        <taxon>Polychaeta</taxon>
        <taxon>Sedentaria</taxon>
        <taxon>Scolecida</taxon>
        <taxon>Capitellidae</taxon>
        <taxon>Capitella</taxon>
    </lineage>
</organism>
<dbReference type="GO" id="GO:0008237">
    <property type="term" value="F:metallopeptidase activity"/>
    <property type="evidence" value="ECO:0007669"/>
    <property type="project" value="UniProtKB-KW"/>
</dbReference>
<dbReference type="Pfam" id="PF18110">
    <property type="entry name" value="BRCC36_C"/>
    <property type="match status" value="1"/>
</dbReference>
<evidence type="ECO:0000256" key="4">
    <source>
        <dbReference type="ARBA" id="ARBA00022786"/>
    </source>
</evidence>
<dbReference type="EMBL" id="AMQN01010051">
    <property type="status" value="NOT_ANNOTATED_CDS"/>
    <property type="molecule type" value="Genomic_DNA"/>
</dbReference>
<dbReference type="GO" id="GO:0006508">
    <property type="term" value="P:proteolysis"/>
    <property type="evidence" value="ECO:0007669"/>
    <property type="project" value="UniProtKB-KW"/>
</dbReference>
<dbReference type="AlphaFoldDB" id="R7U6V1"/>
<name>R7U6V1_CAPTE</name>
<dbReference type="GO" id="GO:0004843">
    <property type="term" value="F:cysteine-type deubiquitinase activity"/>
    <property type="evidence" value="ECO:0007669"/>
    <property type="project" value="InterPro"/>
</dbReference>
<evidence type="ECO:0000256" key="8">
    <source>
        <dbReference type="SAM" id="Coils"/>
    </source>
</evidence>
<dbReference type="Pfam" id="PF01398">
    <property type="entry name" value="JAB"/>
    <property type="match status" value="1"/>
</dbReference>
<dbReference type="STRING" id="283909.R7U6V1"/>
<dbReference type="HOGENOM" id="CLU_053351_0_0_1"/>
<reference evidence="12" key="1">
    <citation type="submission" date="2012-12" db="EMBL/GenBank/DDBJ databases">
        <authorList>
            <person name="Hellsten U."/>
            <person name="Grimwood J."/>
            <person name="Chapman J.A."/>
            <person name="Shapiro H."/>
            <person name="Aerts A."/>
            <person name="Otillar R.P."/>
            <person name="Terry A.Y."/>
            <person name="Boore J.L."/>
            <person name="Simakov O."/>
            <person name="Marletaz F."/>
            <person name="Cho S.-J."/>
            <person name="Edsinger-Gonzales E."/>
            <person name="Havlak P."/>
            <person name="Kuo D.-H."/>
            <person name="Larsson T."/>
            <person name="Lv J."/>
            <person name="Arendt D."/>
            <person name="Savage R."/>
            <person name="Osoegawa K."/>
            <person name="de Jong P."/>
            <person name="Lindberg D.R."/>
            <person name="Seaver E.C."/>
            <person name="Weisblat D.A."/>
            <person name="Putnam N.H."/>
            <person name="Grigoriev I.V."/>
            <person name="Rokhsar D.S."/>
        </authorList>
    </citation>
    <scope>NUCLEOTIDE SEQUENCE</scope>
    <source>
        <strain evidence="12">I ESC-2004</strain>
    </source>
</reference>
<evidence type="ECO:0000313" key="11">
    <source>
        <dbReference type="EnsemblMetazoa" id="CapteP208045"/>
    </source>
</evidence>
<evidence type="ECO:0000256" key="1">
    <source>
        <dbReference type="ARBA" id="ARBA00008021"/>
    </source>
</evidence>
<keyword evidence="3" id="KW-0479">Metal-binding</keyword>
<evidence type="ECO:0000256" key="2">
    <source>
        <dbReference type="ARBA" id="ARBA00022670"/>
    </source>
</evidence>
<dbReference type="InterPro" id="IPR050242">
    <property type="entry name" value="JAMM_MPN+_peptidase_M67A"/>
</dbReference>
<dbReference type="OrthoDB" id="446074at2759"/>
<keyword evidence="5" id="KW-0378">Hydrolase</keyword>
<dbReference type="InterPro" id="IPR000555">
    <property type="entry name" value="JAMM/MPN+_dom"/>
</dbReference>
<dbReference type="GO" id="GO:0070531">
    <property type="term" value="C:BRCA1-A complex"/>
    <property type="evidence" value="ECO:0007669"/>
    <property type="project" value="InterPro"/>
</dbReference>
<keyword evidence="4" id="KW-0833">Ubl conjugation pathway</keyword>
<dbReference type="SMART" id="SM00232">
    <property type="entry name" value="JAB_MPN"/>
    <property type="match status" value="1"/>
</dbReference>